<dbReference type="SUPFAM" id="SSF46767">
    <property type="entry name" value="Methylated DNA-protein cysteine methyltransferase, C-terminal domain"/>
    <property type="match status" value="1"/>
</dbReference>
<name>A0A2N6SFC0_9BACL</name>
<dbReference type="PANTHER" id="PTHR10815">
    <property type="entry name" value="METHYLATED-DNA--PROTEIN-CYSTEINE METHYLTRANSFERASE"/>
    <property type="match status" value="1"/>
</dbReference>
<comment type="catalytic activity">
    <reaction evidence="6">
        <text>a 6-O-methyl-2'-deoxyguanosine in DNA + L-cysteinyl-[protein] = S-methyl-L-cysteinyl-[protein] + a 2'-deoxyguanosine in DNA</text>
        <dbReference type="Rhea" id="RHEA:24000"/>
        <dbReference type="Rhea" id="RHEA-COMP:10131"/>
        <dbReference type="Rhea" id="RHEA-COMP:10132"/>
        <dbReference type="Rhea" id="RHEA-COMP:11367"/>
        <dbReference type="Rhea" id="RHEA-COMP:11368"/>
        <dbReference type="ChEBI" id="CHEBI:29950"/>
        <dbReference type="ChEBI" id="CHEBI:82612"/>
        <dbReference type="ChEBI" id="CHEBI:85445"/>
        <dbReference type="ChEBI" id="CHEBI:85448"/>
        <dbReference type="EC" id="2.1.1.63"/>
    </reaction>
</comment>
<dbReference type="InterPro" id="IPR008332">
    <property type="entry name" value="MethylG_MeTrfase_N"/>
</dbReference>
<evidence type="ECO:0000259" key="7">
    <source>
        <dbReference type="Pfam" id="PF01035"/>
    </source>
</evidence>
<dbReference type="Proteomes" id="UP000235670">
    <property type="component" value="Unassembled WGS sequence"/>
</dbReference>
<dbReference type="STRING" id="84135.GCA_001052115_00321"/>
<dbReference type="CDD" id="cd06445">
    <property type="entry name" value="ATase"/>
    <property type="match status" value="1"/>
</dbReference>
<proteinExistence type="predicted"/>
<evidence type="ECO:0000256" key="3">
    <source>
        <dbReference type="ARBA" id="ARBA00022679"/>
    </source>
</evidence>
<dbReference type="RefSeq" id="WP_006365024.1">
    <property type="nucleotide sequence ID" value="NZ_CAUUTG010000004.1"/>
</dbReference>
<keyword evidence="3 9" id="KW-0808">Transferase</keyword>
<keyword evidence="5" id="KW-0234">DNA repair</keyword>
<dbReference type="PROSITE" id="PS00374">
    <property type="entry name" value="MGMT"/>
    <property type="match status" value="1"/>
</dbReference>
<keyword evidence="2 9" id="KW-0489">Methyltransferase</keyword>
<gene>
    <name evidence="9" type="ORF">CJ218_04215</name>
    <name evidence="10" type="ORF">FOC50_08190</name>
</gene>
<dbReference type="InterPro" id="IPR001497">
    <property type="entry name" value="MethylDNA_cys_MeTrfase_AS"/>
</dbReference>
<dbReference type="OrthoDB" id="9802228at2"/>
<dbReference type="GO" id="GO:0006281">
    <property type="term" value="P:DNA repair"/>
    <property type="evidence" value="ECO:0007669"/>
    <property type="project" value="UniProtKB-KW"/>
</dbReference>
<evidence type="ECO:0000256" key="1">
    <source>
        <dbReference type="ARBA" id="ARBA00001286"/>
    </source>
</evidence>
<dbReference type="Pfam" id="PF01035">
    <property type="entry name" value="DNA_binding_1"/>
    <property type="match status" value="1"/>
</dbReference>
<dbReference type="GeneID" id="84803232"/>
<reference evidence="9 11" key="1">
    <citation type="submission" date="2017-09" db="EMBL/GenBank/DDBJ databases">
        <title>Bacterial strain isolated from the female urinary microbiota.</title>
        <authorList>
            <person name="Thomas-White K."/>
            <person name="Kumar N."/>
            <person name="Forster S."/>
            <person name="Putonti C."/>
            <person name="Lawley T."/>
            <person name="Wolfe A.J."/>
        </authorList>
    </citation>
    <scope>NUCLEOTIDE SEQUENCE [LARGE SCALE GENOMIC DNA]</scope>
    <source>
        <strain evidence="9 11">UMB0186</strain>
    </source>
</reference>
<evidence type="ECO:0000313" key="10">
    <source>
        <dbReference type="EMBL" id="QGS08244.1"/>
    </source>
</evidence>
<dbReference type="PANTHER" id="PTHR10815:SF5">
    <property type="entry name" value="METHYLATED-DNA--PROTEIN-CYSTEINE METHYLTRANSFERASE"/>
    <property type="match status" value="1"/>
</dbReference>
<dbReference type="AlphaFoldDB" id="A0A2N6SFC0"/>
<keyword evidence="12" id="KW-1185">Reference proteome</keyword>
<evidence type="ECO:0000259" key="8">
    <source>
        <dbReference type="Pfam" id="PF02870"/>
    </source>
</evidence>
<dbReference type="SUPFAM" id="SSF53155">
    <property type="entry name" value="Methylated DNA-protein cysteine methyltransferase domain"/>
    <property type="match status" value="1"/>
</dbReference>
<dbReference type="GO" id="GO:0003908">
    <property type="term" value="F:methylated-DNA-[protein]-cysteine S-methyltransferase activity"/>
    <property type="evidence" value="ECO:0007669"/>
    <property type="project" value="UniProtKB-EC"/>
</dbReference>
<evidence type="ECO:0000313" key="11">
    <source>
        <dbReference type="Proteomes" id="UP000235670"/>
    </source>
</evidence>
<sequence>MYYHIYKSEIGKIYLVSKGHALCGCYLENQKNFPKEILNYQKDDSLKIFIEATNWLERYFKGENVENNEISLEVNGTDFRRNVWNIIKGIPYANTVTYKQIADTIIKNNKLKSMSYQAVGSAVGYNPLLIFIPCHRVIRSDGDIKGYSAGNEIKKFLLNLECDNNKILL</sequence>
<dbReference type="Proteomes" id="UP000427636">
    <property type="component" value="Chromosome"/>
</dbReference>
<dbReference type="EC" id="2.1.1.63" evidence="10"/>
<evidence type="ECO:0000256" key="4">
    <source>
        <dbReference type="ARBA" id="ARBA00022763"/>
    </source>
</evidence>
<organism evidence="9 11">
    <name type="scientific">Gemella sanguinis</name>
    <dbReference type="NCBI Taxonomy" id="84135"/>
    <lineage>
        <taxon>Bacteria</taxon>
        <taxon>Bacillati</taxon>
        <taxon>Bacillota</taxon>
        <taxon>Bacilli</taxon>
        <taxon>Bacillales</taxon>
        <taxon>Gemellaceae</taxon>
        <taxon>Gemella</taxon>
    </lineage>
</organism>
<protein>
    <submittedName>
        <fullName evidence="9">Methylated-DNA--[protein]-cysteine S-methyltransferase</fullName>
        <ecNumber evidence="10">2.1.1.63</ecNumber>
    </submittedName>
</protein>
<dbReference type="Gene3D" id="1.10.10.10">
    <property type="entry name" value="Winged helix-like DNA-binding domain superfamily/Winged helix DNA-binding domain"/>
    <property type="match status" value="1"/>
</dbReference>
<dbReference type="InterPro" id="IPR036631">
    <property type="entry name" value="MGMT_N_sf"/>
</dbReference>
<dbReference type="InterPro" id="IPR036217">
    <property type="entry name" value="MethylDNA_cys_MeTrfase_DNAb"/>
</dbReference>
<comment type="catalytic activity">
    <reaction evidence="1">
        <text>a 4-O-methyl-thymidine in DNA + L-cysteinyl-[protein] = a thymidine in DNA + S-methyl-L-cysteinyl-[protein]</text>
        <dbReference type="Rhea" id="RHEA:53428"/>
        <dbReference type="Rhea" id="RHEA-COMP:10131"/>
        <dbReference type="Rhea" id="RHEA-COMP:10132"/>
        <dbReference type="Rhea" id="RHEA-COMP:13555"/>
        <dbReference type="Rhea" id="RHEA-COMP:13556"/>
        <dbReference type="ChEBI" id="CHEBI:29950"/>
        <dbReference type="ChEBI" id="CHEBI:82612"/>
        <dbReference type="ChEBI" id="CHEBI:137386"/>
        <dbReference type="ChEBI" id="CHEBI:137387"/>
        <dbReference type="EC" id="2.1.1.63"/>
    </reaction>
</comment>
<dbReference type="InterPro" id="IPR036388">
    <property type="entry name" value="WH-like_DNA-bd_sf"/>
</dbReference>
<dbReference type="EMBL" id="CP046313">
    <property type="protein sequence ID" value="QGS08244.1"/>
    <property type="molecule type" value="Genomic_DNA"/>
</dbReference>
<feature type="domain" description="Methylated-DNA-[protein]-cysteine S-methyltransferase DNA binding" evidence="7">
    <location>
        <begin position="78"/>
        <end position="161"/>
    </location>
</feature>
<dbReference type="GO" id="GO:0032259">
    <property type="term" value="P:methylation"/>
    <property type="evidence" value="ECO:0007669"/>
    <property type="project" value="UniProtKB-KW"/>
</dbReference>
<dbReference type="Pfam" id="PF02870">
    <property type="entry name" value="Methyltransf_1N"/>
    <property type="match status" value="1"/>
</dbReference>
<reference evidence="10 12" key="2">
    <citation type="submission" date="2019-11" db="EMBL/GenBank/DDBJ databases">
        <title>FDA dAtabase for Regulatory Grade micrObial Sequences (FDA-ARGOS): Supporting development and validation of Infectious Disease Dx tests.</title>
        <authorList>
            <person name="Turner S."/>
            <person name="Byrd R."/>
            <person name="Tallon L."/>
            <person name="Sadzewicz L."/>
            <person name="Vavikolanu K."/>
            <person name="Mehta A."/>
            <person name="Aluvathingal J."/>
            <person name="Nadendla S."/>
            <person name="Myers T."/>
            <person name="Yan Y."/>
            <person name="Sichtig H."/>
        </authorList>
    </citation>
    <scope>NUCLEOTIDE SEQUENCE [LARGE SCALE GENOMIC DNA]</scope>
    <source>
        <strain evidence="10 12">FDAARGOS_742</strain>
    </source>
</reference>
<dbReference type="NCBIfam" id="TIGR00589">
    <property type="entry name" value="ogt"/>
    <property type="match status" value="1"/>
</dbReference>
<dbReference type="Gene3D" id="3.30.160.70">
    <property type="entry name" value="Methylated DNA-protein cysteine methyltransferase domain"/>
    <property type="match status" value="1"/>
</dbReference>
<evidence type="ECO:0000256" key="2">
    <source>
        <dbReference type="ARBA" id="ARBA00022603"/>
    </source>
</evidence>
<dbReference type="InterPro" id="IPR014048">
    <property type="entry name" value="MethylDNA_cys_MeTrfase_DNA-bd"/>
</dbReference>
<evidence type="ECO:0000256" key="5">
    <source>
        <dbReference type="ARBA" id="ARBA00023204"/>
    </source>
</evidence>
<evidence type="ECO:0000313" key="12">
    <source>
        <dbReference type="Proteomes" id="UP000427636"/>
    </source>
</evidence>
<evidence type="ECO:0000256" key="6">
    <source>
        <dbReference type="ARBA" id="ARBA00049348"/>
    </source>
</evidence>
<evidence type="ECO:0000313" key="9">
    <source>
        <dbReference type="EMBL" id="PMC52652.1"/>
    </source>
</evidence>
<dbReference type="EMBL" id="PNGT01000003">
    <property type="protein sequence ID" value="PMC52652.1"/>
    <property type="molecule type" value="Genomic_DNA"/>
</dbReference>
<feature type="domain" description="Methylguanine DNA methyltransferase ribonuclease-like" evidence="8">
    <location>
        <begin position="1"/>
        <end position="72"/>
    </location>
</feature>
<accession>A0A2N6SFC0</accession>
<keyword evidence="4" id="KW-0227">DNA damage</keyword>